<feature type="compositionally biased region" description="Basic and acidic residues" evidence="1">
    <location>
        <begin position="215"/>
        <end position="224"/>
    </location>
</feature>
<protein>
    <submittedName>
        <fullName evidence="2">Uncharacterized protein</fullName>
    </submittedName>
</protein>
<feature type="region of interest" description="Disordered" evidence="1">
    <location>
        <begin position="1"/>
        <end position="35"/>
    </location>
</feature>
<feature type="compositionally biased region" description="Low complexity" evidence="1">
    <location>
        <begin position="26"/>
        <end position="35"/>
    </location>
</feature>
<evidence type="ECO:0000256" key="1">
    <source>
        <dbReference type="SAM" id="MobiDB-lite"/>
    </source>
</evidence>
<feature type="region of interest" description="Disordered" evidence="1">
    <location>
        <begin position="215"/>
        <end position="246"/>
    </location>
</feature>
<keyword evidence="3" id="KW-1185">Reference proteome</keyword>
<name>A0A4Q2D376_9AGAR</name>
<evidence type="ECO:0000313" key="2">
    <source>
        <dbReference type="EMBL" id="RXW12804.1"/>
    </source>
</evidence>
<sequence>MADFVSRTGPQNTTHAAPPTVPATPPNATASSSATTGTGVIRCTSLPHSCEVTHTDLQDAVLLGDYDQLPPLRLGQLIPWSEMTGPGQMTFSAWAEHCPNMNGEMAYNALSFVEDTNFMNPSRSSPVNLEVREVPGLNRHHLYRNGHPVVGVSAVFLEHSQIMTPSTSGLTQKFIRGILHSQEWERFVAWVCMAFGQPALHAQLAKDALQFSTRPRFDSKDDNKKKTKNLFTNTRSPSTRSANSPNRITADTFALPTDGYIPVYDARSSPFDFHHDLPNISSLPHWQGDIPYGSFVVVGFTLTMYRAKNGNMTLACNIQWAVVVGVPDEDL</sequence>
<proteinExistence type="predicted"/>
<gene>
    <name evidence="2" type="ORF">EST38_g13051</name>
</gene>
<feature type="compositionally biased region" description="Polar residues" evidence="1">
    <location>
        <begin position="235"/>
        <end position="246"/>
    </location>
</feature>
<accession>A0A4Q2D376</accession>
<dbReference type="Proteomes" id="UP000290288">
    <property type="component" value="Unassembled WGS sequence"/>
</dbReference>
<comment type="caution">
    <text evidence="2">The sequence shown here is derived from an EMBL/GenBank/DDBJ whole genome shotgun (WGS) entry which is preliminary data.</text>
</comment>
<dbReference type="OrthoDB" id="3067694at2759"/>
<organism evidence="2 3">
    <name type="scientific">Candolleomyces aberdarensis</name>
    <dbReference type="NCBI Taxonomy" id="2316362"/>
    <lineage>
        <taxon>Eukaryota</taxon>
        <taxon>Fungi</taxon>
        <taxon>Dikarya</taxon>
        <taxon>Basidiomycota</taxon>
        <taxon>Agaricomycotina</taxon>
        <taxon>Agaricomycetes</taxon>
        <taxon>Agaricomycetidae</taxon>
        <taxon>Agaricales</taxon>
        <taxon>Agaricineae</taxon>
        <taxon>Psathyrellaceae</taxon>
        <taxon>Candolleomyces</taxon>
    </lineage>
</organism>
<dbReference type="STRING" id="2316362.A0A4Q2D376"/>
<dbReference type="EMBL" id="SDEE01001115">
    <property type="protein sequence ID" value="RXW12804.1"/>
    <property type="molecule type" value="Genomic_DNA"/>
</dbReference>
<reference evidence="2 3" key="1">
    <citation type="submission" date="2019-01" db="EMBL/GenBank/DDBJ databases">
        <title>Draft genome sequence of Psathyrella aberdarensis IHI B618.</title>
        <authorList>
            <person name="Buettner E."/>
            <person name="Kellner H."/>
        </authorList>
    </citation>
    <scope>NUCLEOTIDE SEQUENCE [LARGE SCALE GENOMIC DNA]</scope>
    <source>
        <strain evidence="2 3">IHI B618</strain>
    </source>
</reference>
<evidence type="ECO:0000313" key="3">
    <source>
        <dbReference type="Proteomes" id="UP000290288"/>
    </source>
</evidence>
<dbReference type="AlphaFoldDB" id="A0A4Q2D376"/>